<dbReference type="Proteomes" id="UP000256645">
    <property type="component" value="Unassembled WGS sequence"/>
</dbReference>
<dbReference type="Gene3D" id="3.40.630.30">
    <property type="match status" value="1"/>
</dbReference>
<protein>
    <recommendedName>
        <fullName evidence="1">GCN5-related N-acetyltransferase Rv2170-like domain-containing protein</fullName>
    </recommendedName>
</protein>
<evidence type="ECO:0000313" key="2">
    <source>
        <dbReference type="EMBL" id="RDW85136.1"/>
    </source>
</evidence>
<gene>
    <name evidence="2" type="ORF">BP6252_02726</name>
</gene>
<dbReference type="AlphaFoldDB" id="A0A3D8SFT0"/>
<organism evidence="2 3">
    <name type="scientific">Coleophoma cylindrospora</name>
    <dbReference type="NCBI Taxonomy" id="1849047"/>
    <lineage>
        <taxon>Eukaryota</taxon>
        <taxon>Fungi</taxon>
        <taxon>Dikarya</taxon>
        <taxon>Ascomycota</taxon>
        <taxon>Pezizomycotina</taxon>
        <taxon>Leotiomycetes</taxon>
        <taxon>Helotiales</taxon>
        <taxon>Dermateaceae</taxon>
        <taxon>Coleophoma</taxon>
    </lineage>
</organism>
<dbReference type="InterPro" id="IPR052523">
    <property type="entry name" value="Trichothecene_AcTrans"/>
</dbReference>
<keyword evidence="3" id="KW-1185">Reference proteome</keyword>
<comment type="caution">
    <text evidence="2">The sequence shown here is derived from an EMBL/GenBank/DDBJ whole genome shotgun (WGS) entry which is preliminary data.</text>
</comment>
<evidence type="ECO:0000259" key="1">
    <source>
        <dbReference type="Pfam" id="PF08445"/>
    </source>
</evidence>
<evidence type="ECO:0000313" key="3">
    <source>
        <dbReference type="Proteomes" id="UP000256645"/>
    </source>
</evidence>
<name>A0A3D8SFT0_9HELO</name>
<dbReference type="PANTHER" id="PTHR42791">
    <property type="entry name" value="GNAT FAMILY ACETYLTRANSFERASE"/>
    <property type="match status" value="1"/>
</dbReference>
<accession>A0A3D8SFT0</accession>
<dbReference type="SUPFAM" id="SSF55729">
    <property type="entry name" value="Acyl-CoA N-acyltransferases (Nat)"/>
    <property type="match status" value="1"/>
</dbReference>
<dbReference type="OrthoDB" id="544277at2759"/>
<dbReference type="GO" id="GO:0016747">
    <property type="term" value="F:acyltransferase activity, transferring groups other than amino-acyl groups"/>
    <property type="evidence" value="ECO:0007669"/>
    <property type="project" value="InterPro"/>
</dbReference>
<sequence>MSEQKPLQRAVVRHDKESLPQAISLYSSAFKDDPVITYMLNNFTEEARLAYLPSYFRAILTAAALNKAIIADVADWQCCGFLMPPGEKVDNPMTWKTLFEYTPVSDKAKVKALGKSKYYYVFFIGTSADSRKQGLASIVIKDFQAQAAAEKLPVWLEATTTYSRDLYEKLGFQVVEEMVIGQGTCSPDGLPSRGGPGVPIWGMIWRPQS</sequence>
<dbReference type="STRING" id="1849047.A0A3D8SFT0"/>
<dbReference type="PANTHER" id="PTHR42791:SF1">
    <property type="entry name" value="N-ACETYLTRANSFERASE DOMAIN-CONTAINING PROTEIN"/>
    <property type="match status" value="1"/>
</dbReference>
<dbReference type="InterPro" id="IPR016181">
    <property type="entry name" value="Acyl_CoA_acyltransferase"/>
</dbReference>
<dbReference type="InterPro" id="IPR013653">
    <property type="entry name" value="GCN5-like_dom"/>
</dbReference>
<dbReference type="Pfam" id="PF08445">
    <property type="entry name" value="FR47"/>
    <property type="match status" value="1"/>
</dbReference>
<proteinExistence type="predicted"/>
<feature type="domain" description="GCN5-related N-acetyltransferase Rv2170-like" evidence="1">
    <location>
        <begin position="121"/>
        <end position="177"/>
    </location>
</feature>
<reference evidence="2 3" key="1">
    <citation type="journal article" date="2018" name="IMA Fungus">
        <title>IMA Genome-F 9: Draft genome sequence of Annulohypoxylon stygium, Aspergillus mulundensis, Berkeleyomyces basicola (syn. Thielaviopsis basicola), Ceratocystis smalleyi, two Cercospora beticola strains, Coleophoma cylindrospora, Fusarium fracticaudum, Phialophora cf. hyalina, and Morchella septimelata.</title>
        <authorList>
            <person name="Wingfield B.D."/>
            <person name="Bills G.F."/>
            <person name="Dong Y."/>
            <person name="Huang W."/>
            <person name="Nel W.J."/>
            <person name="Swalarsk-Parry B.S."/>
            <person name="Vaghefi N."/>
            <person name="Wilken P.M."/>
            <person name="An Z."/>
            <person name="de Beer Z.W."/>
            <person name="De Vos L."/>
            <person name="Chen L."/>
            <person name="Duong T.A."/>
            <person name="Gao Y."/>
            <person name="Hammerbacher A."/>
            <person name="Kikkert J.R."/>
            <person name="Li Y."/>
            <person name="Li H."/>
            <person name="Li K."/>
            <person name="Li Q."/>
            <person name="Liu X."/>
            <person name="Ma X."/>
            <person name="Naidoo K."/>
            <person name="Pethybridge S.J."/>
            <person name="Sun J."/>
            <person name="Steenkamp E.T."/>
            <person name="van der Nest M.A."/>
            <person name="van Wyk S."/>
            <person name="Wingfield M.J."/>
            <person name="Xiong C."/>
            <person name="Yue Q."/>
            <person name="Zhang X."/>
        </authorList>
    </citation>
    <scope>NUCLEOTIDE SEQUENCE [LARGE SCALE GENOMIC DNA]</scope>
    <source>
        <strain evidence="2 3">BP6252</strain>
    </source>
</reference>
<dbReference type="EMBL" id="PDLM01000002">
    <property type="protein sequence ID" value="RDW85136.1"/>
    <property type="molecule type" value="Genomic_DNA"/>
</dbReference>